<dbReference type="EMBL" id="JAPMOU010000042">
    <property type="protein sequence ID" value="MDE1464770.1"/>
    <property type="molecule type" value="Genomic_DNA"/>
</dbReference>
<dbReference type="Pfam" id="PF24389">
    <property type="entry name" value="ORC-CDC6-like"/>
    <property type="match status" value="1"/>
</dbReference>
<dbReference type="SUPFAM" id="SSF52540">
    <property type="entry name" value="P-loop containing nucleoside triphosphate hydrolases"/>
    <property type="match status" value="2"/>
</dbReference>
<proteinExistence type="predicted"/>
<organism evidence="1 2">
    <name type="scientific">Spartinivicinus poritis</name>
    <dbReference type="NCBI Taxonomy" id="2994640"/>
    <lineage>
        <taxon>Bacteria</taxon>
        <taxon>Pseudomonadati</taxon>
        <taxon>Pseudomonadota</taxon>
        <taxon>Gammaproteobacteria</taxon>
        <taxon>Oceanospirillales</taxon>
        <taxon>Zooshikellaceae</taxon>
        <taxon>Spartinivicinus</taxon>
    </lineage>
</organism>
<protein>
    <submittedName>
        <fullName evidence="1">Uncharacterized protein</fullName>
    </submittedName>
</protein>
<accession>A0ABT5UEG4</accession>
<reference evidence="1 2" key="1">
    <citation type="submission" date="2022-11" db="EMBL/GenBank/DDBJ databases">
        <title>Spartinivicinus poritis sp. nov., isolated from scleractinian coral Porites lutea.</title>
        <authorList>
            <person name="Zhang G."/>
            <person name="Cai L."/>
            <person name="Wei Q."/>
        </authorList>
    </citation>
    <scope>NUCLEOTIDE SEQUENCE [LARGE SCALE GENOMIC DNA]</scope>
    <source>
        <strain evidence="1 2">A2-2</strain>
    </source>
</reference>
<dbReference type="InterPro" id="IPR027417">
    <property type="entry name" value="P-loop_NTPase"/>
</dbReference>
<sequence length="631" mass="71432">MDNPFIKRATEYVPEASALLPLVSPTPIREFFLSEQGALLEKLTIVVGTPGCGKTTIARILEFDALDEISRNPKQINGELAGVLSDLKLLSDLVPVLLAYRLPMSSNFRSIWELPYSEQLRSSLLRGFVQSKAVLGWFRQLEKAEIPIEDIEVLFSEDSESAHISMGARSPIEFREHAREVELAIFRTVTSLIAPDENTLASDFINEKYDVFENIVGFRVSNKESWNGKGSVTLKPMIIVDDAHELHPSQYVSLREWLKKRNIQISRWVMCRPDVVSPEDYRDVLASDAVVESKFGTSSGRDYFLKLVQLSSNQKKEFRKIARDICKRYIPRIPEFSRRSIDDLRLLLDTKASALRKTDIDKLRKIVNKIQGEAQFSDSLVEAIKKRVPRDLPEDESLAALKILLNREKNKTPQLSLLGEDVFREEPITEDRKARTAVIDGARIQLLHDFGRPYYFGMEKLADASNSNIEQFINLSGALIDELLAQLIRGKKPQLSPLTQHKALVNRARKIISEWDFPYHAAVRNLVQFIASRCVERTMAPNAPLDDGPNAIGIPQREFNAVLDRSERLTRILHFAFAYKAIIFIPNYKCKKEEWCLLELGGVPCIAHGLTLGRGGFIEDTLSGLQSAVSE</sequence>
<name>A0ABT5UEG4_9GAMM</name>
<comment type="caution">
    <text evidence="1">The sequence shown here is derived from an EMBL/GenBank/DDBJ whole genome shotgun (WGS) entry which is preliminary data.</text>
</comment>
<dbReference type="RefSeq" id="WP_274691078.1">
    <property type="nucleotide sequence ID" value="NZ_JAPMOU010000042.1"/>
</dbReference>
<evidence type="ECO:0000313" key="2">
    <source>
        <dbReference type="Proteomes" id="UP001528823"/>
    </source>
</evidence>
<dbReference type="Proteomes" id="UP001528823">
    <property type="component" value="Unassembled WGS sequence"/>
</dbReference>
<keyword evidence="2" id="KW-1185">Reference proteome</keyword>
<gene>
    <name evidence="1" type="ORF">ORQ98_22680</name>
</gene>
<evidence type="ECO:0000313" key="1">
    <source>
        <dbReference type="EMBL" id="MDE1464770.1"/>
    </source>
</evidence>
<dbReference type="InterPro" id="IPR056955">
    <property type="entry name" value="ORC-CDC6-like"/>
</dbReference>